<dbReference type="RefSeq" id="WP_134210422.1">
    <property type="nucleotide sequence ID" value="NZ_CP038015.1"/>
</dbReference>
<gene>
    <name evidence="3" type="ORF">E2636_12135</name>
</gene>
<name>A0A4P6ZZ60_9BACL</name>
<dbReference type="KEGG" id="panc:E2636_12135"/>
<proteinExistence type="predicted"/>
<sequence>MNEINNTFKASCIQFNPILNEREKNIEALLNVVIEAAQNGAKLIITPEMATTGYYYKDREAISQFVDTIPGRTTARFEEIAKNFHTYIVVGMPEIDKETDLYYNSAALIGPHGYIGKYRKVHLWESEAHWSALGDLGVPVFETEIGNIAINICMDSIFFESSRLAAVQGANILAFPTNSSAQSVFLLQARAETNGLYVLSANRSNCEKGFHMIGASAIWSPLGEKLEESPYVTPLEQPIDEPTIIYSIIDKALYQNAGKARLQERKPDCYKELMQYIAPWDFTKSKEQHKITAAILQCESINMSKEENFSKHKQLVHEAIIQSKVKEKKLLLAVLPELVTTGSLETFSIEEIRDLAEQVNSDFMKQYQQLAKDEQVYLVLGFLEKESGHLYNSSILINDYGDVLGLYRKMHLTKDEKRWATAGSKIEVFETEKLGRVGLLIGYDAAFPEASRILAIKRADTIIIPSNWSGEFGRSLEMNKNISLNSYPEGALSTWDSIALSSQAYMIVANSINTNQLVGGRSGLYTIDPLYGLDQPVMASSNIEEIIIVNYETLHLDWWFNQEKLITLRQTKEYKPLVI</sequence>
<keyword evidence="1" id="KW-0378">Hydrolase</keyword>
<dbReference type="PANTHER" id="PTHR43674:SF2">
    <property type="entry name" value="BETA-UREIDOPROPIONASE"/>
    <property type="match status" value="1"/>
</dbReference>
<accession>A0A4P6ZZ60</accession>
<protein>
    <submittedName>
        <fullName evidence="3">Nitrilase</fullName>
    </submittedName>
</protein>
<dbReference type="OrthoDB" id="9811121at2"/>
<evidence type="ECO:0000313" key="3">
    <source>
        <dbReference type="EMBL" id="QBP41851.1"/>
    </source>
</evidence>
<dbReference type="PANTHER" id="PTHR43674">
    <property type="entry name" value="NITRILASE C965.09-RELATED"/>
    <property type="match status" value="1"/>
</dbReference>
<dbReference type="InterPro" id="IPR036526">
    <property type="entry name" value="C-N_Hydrolase_sf"/>
</dbReference>
<dbReference type="Pfam" id="PF00795">
    <property type="entry name" value="CN_hydrolase"/>
    <property type="match status" value="2"/>
</dbReference>
<evidence type="ECO:0000256" key="1">
    <source>
        <dbReference type="ARBA" id="ARBA00022801"/>
    </source>
</evidence>
<dbReference type="AlphaFoldDB" id="A0A4P6ZZ60"/>
<feature type="domain" description="CN hydrolase" evidence="2">
    <location>
        <begin position="291"/>
        <end position="553"/>
    </location>
</feature>
<dbReference type="PROSITE" id="PS50263">
    <property type="entry name" value="CN_HYDROLASE"/>
    <property type="match status" value="2"/>
</dbReference>
<organism evidence="3 4">
    <name type="scientific">Paenisporosarcina antarctica</name>
    <dbReference type="NCBI Taxonomy" id="417367"/>
    <lineage>
        <taxon>Bacteria</taxon>
        <taxon>Bacillati</taxon>
        <taxon>Bacillota</taxon>
        <taxon>Bacilli</taxon>
        <taxon>Bacillales</taxon>
        <taxon>Caryophanaceae</taxon>
        <taxon>Paenisporosarcina</taxon>
    </lineage>
</organism>
<evidence type="ECO:0000259" key="2">
    <source>
        <dbReference type="PROSITE" id="PS50263"/>
    </source>
</evidence>
<reference evidence="3 4" key="1">
    <citation type="submission" date="2019-03" db="EMBL/GenBank/DDBJ databases">
        <title>Complete genome sequence of Paenisporosarcina antarctica CGMCC 1.6503T.</title>
        <authorList>
            <person name="Rong J.-C."/>
            <person name="Chi N.-Y."/>
            <person name="Zhang Q.-F."/>
        </authorList>
    </citation>
    <scope>NUCLEOTIDE SEQUENCE [LARGE SCALE GENOMIC DNA]</scope>
    <source>
        <strain evidence="3 4">CGMCC 1.6503</strain>
    </source>
</reference>
<dbReference type="Gene3D" id="3.60.110.10">
    <property type="entry name" value="Carbon-nitrogen hydrolase"/>
    <property type="match status" value="2"/>
</dbReference>
<dbReference type="InterPro" id="IPR003010">
    <property type="entry name" value="C-N_Hydrolase"/>
</dbReference>
<dbReference type="EMBL" id="CP038015">
    <property type="protein sequence ID" value="QBP41851.1"/>
    <property type="molecule type" value="Genomic_DNA"/>
</dbReference>
<keyword evidence="4" id="KW-1185">Reference proteome</keyword>
<dbReference type="GO" id="GO:0016811">
    <property type="term" value="F:hydrolase activity, acting on carbon-nitrogen (but not peptide) bonds, in linear amides"/>
    <property type="evidence" value="ECO:0007669"/>
    <property type="project" value="UniProtKB-ARBA"/>
</dbReference>
<dbReference type="CDD" id="cd07197">
    <property type="entry name" value="nitrilase"/>
    <property type="match status" value="1"/>
</dbReference>
<evidence type="ECO:0000313" key="4">
    <source>
        <dbReference type="Proteomes" id="UP000294292"/>
    </source>
</evidence>
<dbReference type="SUPFAM" id="SSF56317">
    <property type="entry name" value="Carbon-nitrogen hydrolase"/>
    <property type="match status" value="2"/>
</dbReference>
<dbReference type="Proteomes" id="UP000294292">
    <property type="component" value="Chromosome"/>
</dbReference>
<dbReference type="InterPro" id="IPR050345">
    <property type="entry name" value="Aliph_Amidase/BUP"/>
</dbReference>
<feature type="domain" description="CN hydrolase" evidence="2">
    <location>
        <begin position="8"/>
        <end position="251"/>
    </location>
</feature>